<reference evidence="1" key="1">
    <citation type="submission" date="2022-05" db="EMBL/GenBank/DDBJ databases">
        <title>The Musa troglodytarum L. genome provides insights into the mechanism of non-climacteric behaviour and enrichment of carotenoids.</title>
        <authorList>
            <person name="Wang J."/>
        </authorList>
    </citation>
    <scope>NUCLEOTIDE SEQUENCE</scope>
    <source>
        <tissue evidence="1">Leaf</tissue>
    </source>
</reference>
<dbReference type="AlphaFoldDB" id="A0A9E7KKX9"/>
<evidence type="ECO:0000313" key="1">
    <source>
        <dbReference type="EMBL" id="URE24878.1"/>
    </source>
</evidence>
<dbReference type="OrthoDB" id="4436220at2759"/>
<sequence length="78" mass="8763">MSCRRRRRSTTSTRWGRGSAARRWWRGWRRRWRWCGRWCGASTSRRPTSTSSGVAASCAGTAGWAPSGRCASSRGCPP</sequence>
<proteinExistence type="predicted"/>
<dbReference type="Proteomes" id="UP001055439">
    <property type="component" value="Chromosome 8"/>
</dbReference>
<protein>
    <submittedName>
        <fullName evidence="1">Uncharacterized protein</fullName>
    </submittedName>
</protein>
<dbReference type="EMBL" id="CP097510">
    <property type="protein sequence ID" value="URE24878.1"/>
    <property type="molecule type" value="Genomic_DNA"/>
</dbReference>
<evidence type="ECO:0000313" key="2">
    <source>
        <dbReference type="Proteomes" id="UP001055439"/>
    </source>
</evidence>
<gene>
    <name evidence="1" type="ORF">MUK42_16870</name>
</gene>
<name>A0A9E7KKX9_9LILI</name>
<keyword evidence="2" id="KW-1185">Reference proteome</keyword>
<accession>A0A9E7KKX9</accession>
<organism evidence="1 2">
    <name type="scientific">Musa troglodytarum</name>
    <name type="common">fe'i banana</name>
    <dbReference type="NCBI Taxonomy" id="320322"/>
    <lineage>
        <taxon>Eukaryota</taxon>
        <taxon>Viridiplantae</taxon>
        <taxon>Streptophyta</taxon>
        <taxon>Embryophyta</taxon>
        <taxon>Tracheophyta</taxon>
        <taxon>Spermatophyta</taxon>
        <taxon>Magnoliopsida</taxon>
        <taxon>Liliopsida</taxon>
        <taxon>Zingiberales</taxon>
        <taxon>Musaceae</taxon>
        <taxon>Musa</taxon>
    </lineage>
</organism>